<evidence type="ECO:0000256" key="6">
    <source>
        <dbReference type="ARBA" id="ARBA00023211"/>
    </source>
</evidence>
<organism evidence="8 9">
    <name type="scientific">Marinobacter zhejiangensis</name>
    <dbReference type="NCBI Taxonomy" id="488535"/>
    <lineage>
        <taxon>Bacteria</taxon>
        <taxon>Pseudomonadati</taxon>
        <taxon>Pseudomonadota</taxon>
        <taxon>Gammaproteobacteria</taxon>
        <taxon>Pseudomonadales</taxon>
        <taxon>Marinobacteraceae</taxon>
        <taxon>Marinobacter</taxon>
    </lineage>
</organism>
<evidence type="ECO:0000256" key="5">
    <source>
        <dbReference type="ARBA" id="ARBA00022842"/>
    </source>
</evidence>
<accession>A0A1I4LGP9</accession>
<dbReference type="AlphaFoldDB" id="A0A1I4LGP9"/>
<evidence type="ECO:0000313" key="9">
    <source>
        <dbReference type="Proteomes" id="UP000198519"/>
    </source>
</evidence>
<dbReference type="SMART" id="SM00849">
    <property type="entry name" value="Lactamase_B"/>
    <property type="match status" value="1"/>
</dbReference>
<dbReference type="PROSITE" id="PS51462">
    <property type="entry name" value="NUDIX"/>
    <property type="match status" value="1"/>
</dbReference>
<dbReference type="Pfam" id="PF17778">
    <property type="entry name" value="WHD_BLACT"/>
    <property type="match status" value="1"/>
</dbReference>
<dbReference type="InterPro" id="IPR015797">
    <property type="entry name" value="NUDIX_hydrolase-like_dom_sf"/>
</dbReference>
<dbReference type="Gene3D" id="3.60.15.10">
    <property type="entry name" value="Ribonuclease Z/Hydroxyacylglutathione hydrolase-like"/>
    <property type="match status" value="1"/>
</dbReference>
<dbReference type="PANTHER" id="PTHR12318:SF0">
    <property type="entry name" value="ACYL-COENZYME A DIPHOSPHATASE NUDT19"/>
    <property type="match status" value="1"/>
</dbReference>
<dbReference type="Pfam" id="PF00753">
    <property type="entry name" value="Lactamase_B"/>
    <property type="match status" value="1"/>
</dbReference>
<evidence type="ECO:0000256" key="2">
    <source>
        <dbReference type="ARBA" id="ARBA00001946"/>
    </source>
</evidence>
<dbReference type="RefSeq" id="WP_092020277.1">
    <property type="nucleotide sequence ID" value="NZ_FOUE01000001.1"/>
</dbReference>
<evidence type="ECO:0000256" key="1">
    <source>
        <dbReference type="ARBA" id="ARBA00001936"/>
    </source>
</evidence>
<dbReference type="CDD" id="cd16278">
    <property type="entry name" value="metallo-hydrolase-like_MBL-fold"/>
    <property type="match status" value="1"/>
</dbReference>
<comment type="cofactor">
    <cofactor evidence="1">
        <name>Mn(2+)</name>
        <dbReference type="ChEBI" id="CHEBI:29035"/>
    </cofactor>
</comment>
<dbReference type="InterPro" id="IPR041516">
    <property type="entry name" value="LACTB2_WH"/>
</dbReference>
<dbReference type="EMBL" id="FOUE01000001">
    <property type="protein sequence ID" value="SFL90195.1"/>
    <property type="molecule type" value="Genomic_DNA"/>
</dbReference>
<evidence type="ECO:0000259" key="7">
    <source>
        <dbReference type="PROSITE" id="PS51462"/>
    </source>
</evidence>
<dbReference type="SUPFAM" id="SSF55811">
    <property type="entry name" value="Nudix"/>
    <property type="match status" value="1"/>
</dbReference>
<reference evidence="9" key="1">
    <citation type="submission" date="2016-10" db="EMBL/GenBank/DDBJ databases">
        <authorList>
            <person name="Varghese N."/>
            <person name="Submissions S."/>
        </authorList>
    </citation>
    <scope>NUCLEOTIDE SEQUENCE [LARGE SCALE GENOMIC DNA]</scope>
    <source>
        <strain evidence="9">CGMCC 1.7061</strain>
    </source>
</reference>
<name>A0A1I4LGP9_9GAMM</name>
<keyword evidence="4" id="KW-0378">Hydrolase</keyword>
<gene>
    <name evidence="8" type="ORF">SAMN04487963_0468</name>
</gene>
<dbReference type="Gene3D" id="3.90.79.10">
    <property type="entry name" value="Nucleoside Triphosphate Pyrophosphohydrolase"/>
    <property type="match status" value="1"/>
</dbReference>
<dbReference type="GO" id="GO:0016818">
    <property type="term" value="F:hydrolase activity, acting on acid anhydrides, in phosphorus-containing anhydrides"/>
    <property type="evidence" value="ECO:0007669"/>
    <property type="project" value="InterPro"/>
</dbReference>
<dbReference type="Proteomes" id="UP000198519">
    <property type="component" value="Unassembled WGS sequence"/>
</dbReference>
<dbReference type="InterPro" id="IPR036388">
    <property type="entry name" value="WH-like_DNA-bd_sf"/>
</dbReference>
<protein>
    <submittedName>
        <fullName evidence="8">Glyoxylase, beta-lactamase superfamily II</fullName>
    </submittedName>
</protein>
<proteinExistence type="predicted"/>
<comment type="cofactor">
    <cofactor evidence="2">
        <name>Mg(2+)</name>
        <dbReference type="ChEBI" id="CHEBI:18420"/>
    </cofactor>
</comment>
<keyword evidence="9" id="KW-1185">Reference proteome</keyword>
<dbReference type="Gene3D" id="1.10.10.10">
    <property type="entry name" value="Winged helix-like DNA-binding domain superfamily/Winged helix DNA-binding domain"/>
    <property type="match status" value="1"/>
</dbReference>
<dbReference type="CDD" id="cd18870">
    <property type="entry name" value="NUDIX_AcylCoAdiphos_Nudt19"/>
    <property type="match status" value="1"/>
</dbReference>
<dbReference type="InterPro" id="IPR000086">
    <property type="entry name" value="NUDIX_hydrolase_dom"/>
</dbReference>
<dbReference type="InterPro" id="IPR001279">
    <property type="entry name" value="Metallo-B-lactamas"/>
</dbReference>
<keyword evidence="3" id="KW-0479">Metal-binding</keyword>
<evidence type="ECO:0000313" key="8">
    <source>
        <dbReference type="EMBL" id="SFL90195.1"/>
    </source>
</evidence>
<dbReference type="OrthoDB" id="9788263at2"/>
<dbReference type="STRING" id="488535.SAMN04487963_0468"/>
<dbReference type="SUPFAM" id="SSF56281">
    <property type="entry name" value="Metallo-hydrolase/oxidoreductase"/>
    <property type="match status" value="1"/>
</dbReference>
<dbReference type="InterPro" id="IPR036866">
    <property type="entry name" value="RibonucZ/Hydroxyglut_hydro"/>
</dbReference>
<feature type="domain" description="Nudix hydrolase" evidence="7">
    <location>
        <begin position="2"/>
        <end position="204"/>
    </location>
</feature>
<dbReference type="GO" id="GO:0046872">
    <property type="term" value="F:metal ion binding"/>
    <property type="evidence" value="ECO:0007669"/>
    <property type="project" value="UniProtKB-KW"/>
</dbReference>
<evidence type="ECO:0000256" key="4">
    <source>
        <dbReference type="ARBA" id="ARBA00022801"/>
    </source>
</evidence>
<keyword evidence="6" id="KW-0464">Manganese</keyword>
<dbReference type="InterPro" id="IPR039121">
    <property type="entry name" value="NUDT19"/>
</dbReference>
<sequence>MKIRPAATIALTRNSTNGLEVLLLQRTWKAAFMPGFYVFPGGAVDAGDRACLDHLQGTDDQAVSQTMSLDEGGADYMIAAIRECFEEAGLLLATQDGKPVSASLLATLANQRQALDQGTLTLDQLCRQHGLTLPLDRLGYLSHWITPEGAPRRFDTRFFIATAPDGQQASHDGNETIDHVWLTPQQALDDHQNGRRLIGPPTLRTLRQLRDFASSEAALAYAHANPPPVVPTAPWPARKGGKAIVLESGSPAYGEVVKLDPGQDGQALAEIVATQPVTLAPGLIRLTANNAGLMTGPGTNSYVLGQPGDYTIIDPGPADEAHLEQLLQLTDGQIRQILVTHTHRDHSPAAMALKQRTGATLVGLPAPTDASQDHSFVPDLAPEHGSVIATAAGDLRVLHTPGHASNHLCFLLGGEQILFSGDHIMQGSTVVINPPDGDMSAYLKSLQALLLEDIHYIAPGHGFLMTNPHQVVDYLTTHRLAREHKVVRALTQQGPASAKELTPFAYDDVPAALHPLATRSLLAHLEKLRTDGKARQDGQHWLWSSGDGR</sequence>
<evidence type="ECO:0000256" key="3">
    <source>
        <dbReference type="ARBA" id="ARBA00022723"/>
    </source>
</evidence>
<dbReference type="PANTHER" id="PTHR12318">
    <property type="entry name" value="TESTOSTERONE-REGULATED PROTEIN RP2"/>
    <property type="match status" value="1"/>
</dbReference>
<keyword evidence="5" id="KW-0460">Magnesium</keyword>